<dbReference type="SUPFAM" id="SSF47336">
    <property type="entry name" value="ACP-like"/>
    <property type="match status" value="1"/>
</dbReference>
<comment type="caution">
    <text evidence="2">The sequence shown here is derived from an EMBL/GenBank/DDBJ whole genome shotgun (WGS) entry which is preliminary data.</text>
</comment>
<evidence type="ECO:0000313" key="3">
    <source>
        <dbReference type="Proteomes" id="UP000286791"/>
    </source>
</evidence>
<dbReference type="InterPro" id="IPR036736">
    <property type="entry name" value="ACP-like_sf"/>
</dbReference>
<dbReference type="AlphaFoldDB" id="A0A431C5D9"/>
<accession>A0A431C5D9</accession>
<protein>
    <submittedName>
        <fullName evidence="2">Acyl carrier protein</fullName>
    </submittedName>
</protein>
<dbReference type="EMBL" id="PRBV01000001">
    <property type="protein sequence ID" value="RTJ80758.1"/>
    <property type="molecule type" value="Genomic_DNA"/>
</dbReference>
<dbReference type="Gene3D" id="1.10.1200.10">
    <property type="entry name" value="ACP-like"/>
    <property type="match status" value="1"/>
</dbReference>
<gene>
    <name evidence="2" type="ORF">C3H48_09010</name>
    <name evidence="1" type="ORF">C3H57_00120</name>
</gene>
<evidence type="ECO:0000313" key="2">
    <source>
        <dbReference type="EMBL" id="RTJ97462.1"/>
    </source>
</evidence>
<evidence type="ECO:0000313" key="4">
    <source>
        <dbReference type="Proteomes" id="UP000288507"/>
    </source>
</evidence>
<proteinExistence type="predicted"/>
<reference evidence="3 4" key="1">
    <citation type="journal article" date="2019" name="Appl. Environ. Microbiol.">
        <title>Population genetics and characterization of Campylobacter jejuni isolates in western jackdaws and game birds in Finland.</title>
        <authorList>
            <person name="Kovanen S."/>
            <person name="Rossi M."/>
            <person name="Pohja-Mykra M."/>
            <person name="Nieminen T."/>
            <person name="Raunio-Saarnisto M."/>
            <person name="Sauvala M."/>
            <person name="Fredriksson-Ahomaa M."/>
            <person name="Hanninen M.L."/>
            <person name="Kivisto R."/>
        </authorList>
    </citation>
    <scope>NUCLEOTIDE SEQUENCE [LARGE SCALE GENOMIC DNA]</scope>
    <source>
        <strain evidence="2 3">CB304</strain>
        <strain evidence="1 4">CB313</strain>
    </source>
</reference>
<dbReference type="EMBL" id="PRCE01000125">
    <property type="protein sequence ID" value="RTJ97462.1"/>
    <property type="molecule type" value="Genomic_DNA"/>
</dbReference>
<dbReference type="RefSeq" id="WP_044794583.1">
    <property type="nucleotide sequence ID" value="NZ_JBMJAP010000026.1"/>
</dbReference>
<dbReference type="Proteomes" id="UP000288507">
    <property type="component" value="Unassembled WGS sequence"/>
</dbReference>
<sequence>MQEIKQFFINIGKGDIDENEQNLVSNDIIDSLDILNLVNEIEKYYDKELDSSLIQPKNFESFRSIQKIICSLQA</sequence>
<evidence type="ECO:0000313" key="1">
    <source>
        <dbReference type="EMBL" id="RTJ80758.1"/>
    </source>
</evidence>
<dbReference type="Proteomes" id="UP000286791">
    <property type="component" value="Unassembled WGS sequence"/>
</dbReference>
<name>A0A431C5D9_CAMJU</name>
<organism evidence="2 3">
    <name type="scientific">Campylobacter jejuni</name>
    <dbReference type="NCBI Taxonomy" id="197"/>
    <lineage>
        <taxon>Bacteria</taxon>
        <taxon>Pseudomonadati</taxon>
        <taxon>Campylobacterota</taxon>
        <taxon>Epsilonproteobacteria</taxon>
        <taxon>Campylobacterales</taxon>
        <taxon>Campylobacteraceae</taxon>
        <taxon>Campylobacter</taxon>
    </lineage>
</organism>